<reference evidence="3 4" key="1">
    <citation type="submission" date="2024-01" db="EMBL/GenBank/DDBJ databases">
        <title>The genomes of 5 underutilized Papilionoideae crops provide insights into root nodulation and disease resistanc.</title>
        <authorList>
            <person name="Jiang F."/>
        </authorList>
    </citation>
    <scope>NUCLEOTIDE SEQUENCE [LARGE SCALE GENOMIC DNA]</scope>
    <source>
        <strain evidence="3">JINMINGXINNONG_FW02</strain>
        <tissue evidence="3">Leaves</tissue>
    </source>
</reference>
<feature type="region of interest" description="Disordered" evidence="2">
    <location>
        <begin position="367"/>
        <end position="401"/>
    </location>
</feature>
<evidence type="ECO:0000313" key="4">
    <source>
        <dbReference type="Proteomes" id="UP001374584"/>
    </source>
</evidence>
<evidence type="ECO:0008006" key="5">
    <source>
        <dbReference type="Google" id="ProtNLM"/>
    </source>
</evidence>
<sequence length="401" mass="45181">MTCERGNLSRPLLAFIVDQYLSRNQFSQTRASFRNEASSVFANARPNQNLLSLEEMMNQYIRMKKQNIELDKEKMMLMQEKNRIQKLLQDMQNALDIFNVRSPSNVAAMITNSALVPPVQNSNTTPPVASNTMWLPPKSMNNVNFSSPMISASGMKRKDSPSVDGSVAAKKRRGRPPTKKKQVQPLPCAFNKADFGSSSAITQSLIGNLPVRASHISHDVSPSTHISPVATRNGEVIAPSYNVISTNKRVIVQPQEQMVYNQEQMVYKEGNRDISPLEASKRDMADRTNMRALDVNCSHILENLDKSSSNEIPISDKERDNSAHLDFSGLDYCLEASNFPGSEHLFGDWPLEPYVMPPRSVREMRARARRAMVRAQKKVEQQEQNGDGKKRKNREVQEETA</sequence>
<dbReference type="Proteomes" id="UP001374584">
    <property type="component" value="Unassembled WGS sequence"/>
</dbReference>
<proteinExistence type="predicted"/>
<accession>A0AAN9RSW6</accession>
<evidence type="ECO:0000313" key="3">
    <source>
        <dbReference type="EMBL" id="KAK7382564.1"/>
    </source>
</evidence>
<keyword evidence="4" id="KW-1185">Reference proteome</keyword>
<comment type="caution">
    <text evidence="3">The sequence shown here is derived from an EMBL/GenBank/DDBJ whole genome shotgun (WGS) entry which is preliminary data.</text>
</comment>
<dbReference type="PANTHER" id="PTHR35117:SF1">
    <property type="entry name" value="MYOSIN-M HEAVY PROTEIN"/>
    <property type="match status" value="1"/>
</dbReference>
<keyword evidence="1" id="KW-0175">Coiled coil</keyword>
<dbReference type="PANTHER" id="PTHR35117">
    <property type="entry name" value="MYOSIN-M HEAVY PROTEIN"/>
    <property type="match status" value="1"/>
</dbReference>
<evidence type="ECO:0000256" key="2">
    <source>
        <dbReference type="SAM" id="MobiDB-lite"/>
    </source>
</evidence>
<name>A0AAN9RSW6_PHACN</name>
<dbReference type="AlphaFoldDB" id="A0AAN9RSW6"/>
<dbReference type="EMBL" id="JAYMYR010000001">
    <property type="protein sequence ID" value="KAK7382564.1"/>
    <property type="molecule type" value="Genomic_DNA"/>
</dbReference>
<feature type="region of interest" description="Disordered" evidence="2">
    <location>
        <begin position="151"/>
        <end position="184"/>
    </location>
</feature>
<feature type="compositionally biased region" description="Basic residues" evidence="2">
    <location>
        <begin position="169"/>
        <end position="182"/>
    </location>
</feature>
<protein>
    <recommendedName>
        <fullName evidence="5">LisH domain-containing protein</fullName>
    </recommendedName>
</protein>
<feature type="coiled-coil region" evidence="1">
    <location>
        <begin position="53"/>
        <end position="97"/>
    </location>
</feature>
<feature type="compositionally biased region" description="Basic residues" evidence="2">
    <location>
        <begin position="367"/>
        <end position="376"/>
    </location>
</feature>
<evidence type="ECO:0000256" key="1">
    <source>
        <dbReference type="SAM" id="Coils"/>
    </source>
</evidence>
<organism evidence="3 4">
    <name type="scientific">Phaseolus coccineus</name>
    <name type="common">Scarlet runner bean</name>
    <name type="synonym">Phaseolus multiflorus</name>
    <dbReference type="NCBI Taxonomy" id="3886"/>
    <lineage>
        <taxon>Eukaryota</taxon>
        <taxon>Viridiplantae</taxon>
        <taxon>Streptophyta</taxon>
        <taxon>Embryophyta</taxon>
        <taxon>Tracheophyta</taxon>
        <taxon>Spermatophyta</taxon>
        <taxon>Magnoliopsida</taxon>
        <taxon>eudicotyledons</taxon>
        <taxon>Gunneridae</taxon>
        <taxon>Pentapetalae</taxon>
        <taxon>rosids</taxon>
        <taxon>fabids</taxon>
        <taxon>Fabales</taxon>
        <taxon>Fabaceae</taxon>
        <taxon>Papilionoideae</taxon>
        <taxon>50 kb inversion clade</taxon>
        <taxon>NPAAA clade</taxon>
        <taxon>indigoferoid/millettioid clade</taxon>
        <taxon>Phaseoleae</taxon>
        <taxon>Phaseolus</taxon>
    </lineage>
</organism>
<gene>
    <name evidence="3" type="ORF">VNO80_01467</name>
</gene>